<feature type="transmembrane region" description="Helical" evidence="1">
    <location>
        <begin position="7"/>
        <end position="24"/>
    </location>
</feature>
<evidence type="ECO:0000256" key="1">
    <source>
        <dbReference type="SAM" id="Phobius"/>
    </source>
</evidence>
<comment type="caution">
    <text evidence="2">The sequence shown here is derived from an EMBL/GenBank/DDBJ whole genome shotgun (WGS) entry which is preliminary data.</text>
</comment>
<keyword evidence="1" id="KW-1133">Transmembrane helix</keyword>
<dbReference type="EMBL" id="MHKE01000017">
    <property type="protein sequence ID" value="OGY82938.1"/>
    <property type="molecule type" value="Genomic_DNA"/>
</dbReference>
<proteinExistence type="predicted"/>
<dbReference type="AlphaFoldDB" id="A0A1G2B1A9"/>
<evidence type="ECO:0000313" key="2">
    <source>
        <dbReference type="EMBL" id="OGY82938.1"/>
    </source>
</evidence>
<name>A0A1G2B1A9_9BACT</name>
<gene>
    <name evidence="2" type="ORF">A2898_05165</name>
</gene>
<sequence>MTKAEKFWMIFIIGVIVTVIAGFATERWWGAILTFGLLTVIAAILAATSHEYNYSSAGWATLWIGLIVMFVGGLFTKMLFVWVACGIGAIVYGLMVGWIMPVESERVSQRRLGIHK</sequence>
<accession>A0A1G2B1A9</accession>
<organism evidence="2 3">
    <name type="scientific">Candidatus Kerfeldbacteria bacterium RIFCSPLOWO2_01_FULL_48_11</name>
    <dbReference type="NCBI Taxonomy" id="1798543"/>
    <lineage>
        <taxon>Bacteria</taxon>
        <taxon>Candidatus Kerfeldiibacteriota</taxon>
    </lineage>
</organism>
<dbReference type="Proteomes" id="UP000179164">
    <property type="component" value="Unassembled WGS sequence"/>
</dbReference>
<keyword evidence="1" id="KW-0472">Membrane</keyword>
<reference evidence="2 3" key="1">
    <citation type="journal article" date="2016" name="Nat. Commun.">
        <title>Thousands of microbial genomes shed light on interconnected biogeochemical processes in an aquifer system.</title>
        <authorList>
            <person name="Anantharaman K."/>
            <person name="Brown C.T."/>
            <person name="Hug L.A."/>
            <person name="Sharon I."/>
            <person name="Castelle C.J."/>
            <person name="Probst A.J."/>
            <person name="Thomas B.C."/>
            <person name="Singh A."/>
            <person name="Wilkins M.J."/>
            <person name="Karaoz U."/>
            <person name="Brodie E.L."/>
            <person name="Williams K.H."/>
            <person name="Hubbard S.S."/>
            <person name="Banfield J.F."/>
        </authorList>
    </citation>
    <scope>NUCLEOTIDE SEQUENCE [LARGE SCALE GENOMIC DNA]</scope>
</reference>
<keyword evidence="1" id="KW-0812">Transmembrane</keyword>
<dbReference type="STRING" id="1798543.A2898_05165"/>
<feature type="transmembrane region" description="Helical" evidence="1">
    <location>
        <begin position="81"/>
        <end position="102"/>
    </location>
</feature>
<evidence type="ECO:0000313" key="3">
    <source>
        <dbReference type="Proteomes" id="UP000179164"/>
    </source>
</evidence>
<feature type="transmembrane region" description="Helical" evidence="1">
    <location>
        <begin position="30"/>
        <end position="49"/>
    </location>
</feature>
<protein>
    <submittedName>
        <fullName evidence="2">Uncharacterized protein</fullName>
    </submittedName>
</protein>
<feature type="transmembrane region" description="Helical" evidence="1">
    <location>
        <begin position="56"/>
        <end position="75"/>
    </location>
</feature>